<dbReference type="InterPro" id="IPR000073">
    <property type="entry name" value="AB_hydrolase_1"/>
</dbReference>
<evidence type="ECO:0000313" key="3">
    <source>
        <dbReference type="Proteomes" id="UP000197007"/>
    </source>
</evidence>
<gene>
    <name evidence="2" type="ORF">CBG49_08205</name>
</gene>
<dbReference type="InterPro" id="IPR050266">
    <property type="entry name" value="AB_hydrolase_sf"/>
</dbReference>
<dbReference type="SUPFAM" id="SSF53474">
    <property type="entry name" value="alpha/beta-Hydrolases"/>
    <property type="match status" value="1"/>
</dbReference>
<dbReference type="PANTHER" id="PTHR43798">
    <property type="entry name" value="MONOACYLGLYCEROL LIPASE"/>
    <property type="match status" value="1"/>
</dbReference>
<dbReference type="InterPro" id="IPR029058">
    <property type="entry name" value="AB_hydrolase_fold"/>
</dbReference>
<name>A0A1Z4BP50_9FLAO</name>
<keyword evidence="2" id="KW-0378">Hydrolase</keyword>
<evidence type="ECO:0000313" key="2">
    <source>
        <dbReference type="EMBL" id="ASF43058.1"/>
    </source>
</evidence>
<dbReference type="AlphaFoldDB" id="A0A1Z4BP50"/>
<dbReference type="GO" id="GO:0016020">
    <property type="term" value="C:membrane"/>
    <property type="evidence" value="ECO:0007669"/>
    <property type="project" value="TreeGrafter"/>
</dbReference>
<dbReference type="PRINTS" id="PR00111">
    <property type="entry name" value="ABHYDROLASE"/>
</dbReference>
<dbReference type="RefSeq" id="WP_009413597.1">
    <property type="nucleotide sequence ID" value="NZ_CP022022.1"/>
</dbReference>
<sequence length="257" mass="28589">MKTPISYYTLQGNLSNKTLVFLHGFLEDSTVWNALSKSLSDTYKILCIDLLGHGKTPTIAPVHTMEMMADEVKAVLDYENISKCILVGHSMGGYVALAFAERFQQNIEGLVLLNSTPLPDSEEKKANRDRVLKVIEKEKELFVRTAVTNLFSEKNRTTMTVALQQLINIGITTPNEGIVAASLGMKERPDRTSVLQHLSAKKLFILGKEDTLIPYQEMTVLGESIGMQSAVLEGGHLVYIENEAATIEVLRNFMKQI</sequence>
<dbReference type="GO" id="GO:0016787">
    <property type="term" value="F:hydrolase activity"/>
    <property type="evidence" value="ECO:0007669"/>
    <property type="project" value="UniProtKB-KW"/>
</dbReference>
<proteinExistence type="predicted"/>
<keyword evidence="3" id="KW-1185">Reference proteome</keyword>
<dbReference type="PANTHER" id="PTHR43798:SF33">
    <property type="entry name" value="HYDROLASE, PUTATIVE (AFU_ORTHOLOGUE AFUA_2G14860)-RELATED"/>
    <property type="match status" value="1"/>
</dbReference>
<dbReference type="Proteomes" id="UP000197007">
    <property type="component" value="Chromosome"/>
</dbReference>
<dbReference type="EMBL" id="CP022022">
    <property type="protein sequence ID" value="ASF43058.1"/>
    <property type="molecule type" value="Genomic_DNA"/>
</dbReference>
<dbReference type="Gene3D" id="3.40.50.1820">
    <property type="entry name" value="alpha/beta hydrolase"/>
    <property type="match status" value="1"/>
</dbReference>
<evidence type="ECO:0000259" key="1">
    <source>
        <dbReference type="Pfam" id="PF00561"/>
    </source>
</evidence>
<dbReference type="KEGG" id="capn:CBG49_08205"/>
<feature type="domain" description="AB hydrolase-1" evidence="1">
    <location>
        <begin position="18"/>
        <end position="242"/>
    </location>
</feature>
<organism evidence="2 3">
    <name type="scientific">Capnocytophaga endodontalis</name>
    <dbReference type="NCBI Taxonomy" id="2708117"/>
    <lineage>
        <taxon>Bacteria</taxon>
        <taxon>Pseudomonadati</taxon>
        <taxon>Bacteroidota</taxon>
        <taxon>Flavobacteriia</taxon>
        <taxon>Flavobacteriales</taxon>
        <taxon>Flavobacteriaceae</taxon>
        <taxon>Capnocytophaga</taxon>
    </lineage>
</organism>
<protein>
    <submittedName>
        <fullName evidence="2">Alpha/beta hydrolase</fullName>
    </submittedName>
</protein>
<accession>A0A1Z4BP50</accession>
<reference evidence="3" key="1">
    <citation type="submission" date="2017-06" db="EMBL/GenBank/DDBJ databases">
        <title>Complete genome sequence of Capnocytophaga sp. KCOM 1579 (=ChDC OS43) isolated from a human refractory periapical abscess lesion.</title>
        <authorList>
            <person name="Kook J.-K."/>
            <person name="Park S.-N."/>
            <person name="Lim Y.K."/>
            <person name="Roh H."/>
        </authorList>
    </citation>
    <scope>NUCLEOTIDE SEQUENCE [LARGE SCALE GENOMIC DNA]</scope>
    <source>
        <strain evidence="3">ChDC OS43</strain>
    </source>
</reference>
<dbReference type="Pfam" id="PF00561">
    <property type="entry name" value="Abhydrolase_1"/>
    <property type="match status" value="1"/>
</dbReference>